<accession>A0AA46TIG9</accession>
<sequence length="163" mass="17861">MPGLFAPPTAEWKRVSLRLRDAHRYAFVLPGAVAGLAVTVVAHILLERWWLTVLLAVVVAGGSVWGWVWAARHQAAWGYAENAEDLYVTSGIMWRRLVSVPYGRMQYVDVQAGPLARRFGIARITLHTASPDTAATIPGLPADEAQRLRDRLTELGEAHGAGL</sequence>
<evidence type="ECO:0000259" key="2">
    <source>
        <dbReference type="Pfam" id="PF03703"/>
    </source>
</evidence>
<dbReference type="PANTHER" id="PTHR34473:SF3">
    <property type="entry name" value="TRANSMEMBRANE PROTEIN-RELATED"/>
    <property type="match status" value="1"/>
</dbReference>
<reference evidence="3" key="1">
    <citation type="submission" date="2022-01" db="EMBL/GenBank/DDBJ databases">
        <title>Nocardioidaceae gen. sp. A5X3R13.</title>
        <authorList>
            <person name="Lopez Marin M.A."/>
            <person name="Uhlik O."/>
        </authorList>
    </citation>
    <scope>NUCLEOTIDE SEQUENCE</scope>
    <source>
        <strain evidence="3">A5X3R13</strain>
    </source>
</reference>
<dbReference type="InterPro" id="IPR005182">
    <property type="entry name" value="YdbS-like_PH"/>
</dbReference>
<dbReference type="EMBL" id="CP094970">
    <property type="protein sequence ID" value="UYM05763.1"/>
    <property type="molecule type" value="Genomic_DNA"/>
</dbReference>
<dbReference type="KEGG" id="sgrg:L0C25_01410"/>
<dbReference type="Proteomes" id="UP001164390">
    <property type="component" value="Chromosome"/>
</dbReference>
<keyword evidence="1" id="KW-1133">Transmembrane helix</keyword>
<dbReference type="RefSeq" id="WP_271634588.1">
    <property type="nucleotide sequence ID" value="NZ_CP094970.1"/>
</dbReference>
<dbReference type="AlphaFoldDB" id="A0AA46TIG9"/>
<dbReference type="PANTHER" id="PTHR34473">
    <property type="entry name" value="UPF0699 TRANSMEMBRANE PROTEIN YDBS"/>
    <property type="match status" value="1"/>
</dbReference>
<evidence type="ECO:0000313" key="3">
    <source>
        <dbReference type="EMBL" id="UYM05763.1"/>
    </source>
</evidence>
<feature type="transmembrane region" description="Helical" evidence="1">
    <location>
        <begin position="50"/>
        <end position="70"/>
    </location>
</feature>
<feature type="transmembrane region" description="Helical" evidence="1">
    <location>
        <begin position="25"/>
        <end position="44"/>
    </location>
</feature>
<protein>
    <submittedName>
        <fullName evidence="3">PH domain-containing protein</fullName>
    </submittedName>
</protein>
<dbReference type="Pfam" id="PF03703">
    <property type="entry name" value="bPH_2"/>
    <property type="match status" value="1"/>
</dbReference>
<organism evidence="3 4">
    <name type="scientific">Solicola gregarius</name>
    <dbReference type="NCBI Taxonomy" id="2908642"/>
    <lineage>
        <taxon>Bacteria</taxon>
        <taxon>Bacillati</taxon>
        <taxon>Actinomycetota</taxon>
        <taxon>Actinomycetes</taxon>
        <taxon>Propionibacteriales</taxon>
        <taxon>Nocardioidaceae</taxon>
        <taxon>Solicola</taxon>
    </lineage>
</organism>
<keyword evidence="4" id="KW-1185">Reference proteome</keyword>
<keyword evidence="1" id="KW-0812">Transmembrane</keyword>
<gene>
    <name evidence="3" type="ORF">L0C25_01410</name>
</gene>
<evidence type="ECO:0000313" key="4">
    <source>
        <dbReference type="Proteomes" id="UP001164390"/>
    </source>
</evidence>
<evidence type="ECO:0000256" key="1">
    <source>
        <dbReference type="SAM" id="Phobius"/>
    </source>
</evidence>
<proteinExistence type="predicted"/>
<keyword evidence="1" id="KW-0472">Membrane</keyword>
<feature type="domain" description="YdbS-like PH" evidence="2">
    <location>
        <begin position="76"/>
        <end position="152"/>
    </location>
</feature>
<name>A0AA46TIG9_9ACTN</name>